<dbReference type="OrthoDB" id="432381at2759"/>
<dbReference type="InterPro" id="IPR001910">
    <property type="entry name" value="Inosine/uridine_hydrolase_dom"/>
</dbReference>
<dbReference type="STRING" id="1071378.G0W445"/>
<keyword evidence="6" id="KW-1185">Reference proteome</keyword>
<dbReference type="PANTHER" id="PTHR12304:SF4">
    <property type="entry name" value="URIDINE NUCLEOSIDASE"/>
    <property type="match status" value="1"/>
</dbReference>
<dbReference type="eggNOG" id="KOG2938">
    <property type="taxonomic scope" value="Eukaryota"/>
</dbReference>
<dbReference type="GO" id="GO:0070636">
    <property type="term" value="F:nicotinic acid riboside hydrolase activity"/>
    <property type="evidence" value="ECO:0007669"/>
    <property type="project" value="EnsemblFungi"/>
</dbReference>
<dbReference type="Pfam" id="PF01156">
    <property type="entry name" value="IU_nuc_hydro"/>
    <property type="match status" value="1"/>
</dbReference>
<dbReference type="GO" id="GO:0019358">
    <property type="term" value="P:nicotinate nucleotide salvage"/>
    <property type="evidence" value="ECO:0007669"/>
    <property type="project" value="EnsemblFungi"/>
</dbReference>
<keyword evidence="2" id="KW-0378">Hydrolase</keyword>
<dbReference type="GO" id="GO:0005829">
    <property type="term" value="C:cytosol"/>
    <property type="evidence" value="ECO:0007669"/>
    <property type="project" value="TreeGrafter"/>
</dbReference>
<name>G0W445_NAUDC</name>
<dbReference type="RefSeq" id="XP_003667826.1">
    <property type="nucleotide sequence ID" value="XM_003667778.1"/>
</dbReference>
<dbReference type="GeneID" id="11494536"/>
<dbReference type="OMA" id="WVGVETK"/>
<evidence type="ECO:0000259" key="4">
    <source>
        <dbReference type="Pfam" id="PF01156"/>
    </source>
</evidence>
<dbReference type="HOGENOM" id="CLU_036838_2_0_1"/>
<evidence type="ECO:0000256" key="3">
    <source>
        <dbReference type="ARBA" id="ARBA00023295"/>
    </source>
</evidence>
<dbReference type="GO" id="GO:0006216">
    <property type="term" value="P:cytidine catabolic process"/>
    <property type="evidence" value="ECO:0007669"/>
    <property type="project" value="EnsemblFungi"/>
</dbReference>
<dbReference type="GO" id="GO:0070635">
    <property type="term" value="F:nicotinamide riboside hydrolase activity"/>
    <property type="evidence" value="ECO:0007669"/>
    <property type="project" value="EnsemblFungi"/>
</dbReference>
<sequence>MTVSPIPIWLDCDPGHDDAIAILLACFHPAFKLIGISACYGNSTPEHTDYNARSLLTAMGKAHSVPVFKGAQVPWFRKPEYAPDIHGATGLDGTSLLPTPECSSRDDMTYLEAMEKAILKYPGQISLVSTGALTSVATLLKEKPHLKKCIRHISIMGGGFGLGNKNINLSAEFNIWVDPHAANFIFHDTEVKTKCILIPLNLTHMAIATKDIEVKILGDGNSKLRKLFFELFQFFGHTYKDIQGFDDGPPVHDPLTLLPLLECYGWYPSSTIQFEYRRMDVNVIDDLKAPDVGRIFSVKEYPRNSNEGIIVGRHLNISFFWDQVLDALDHAQKHSTIETDTAHTQ</sequence>
<dbReference type="AlphaFoldDB" id="G0W445"/>
<dbReference type="GO" id="GO:0034355">
    <property type="term" value="P:NAD+ biosynthetic process via the salvage pathway"/>
    <property type="evidence" value="ECO:0007669"/>
    <property type="project" value="EnsemblFungi"/>
</dbReference>
<evidence type="ECO:0000256" key="1">
    <source>
        <dbReference type="ARBA" id="ARBA00009176"/>
    </source>
</evidence>
<dbReference type="FunFam" id="3.90.245.10:FF:000008">
    <property type="entry name" value="Uridine nucleosidase"/>
    <property type="match status" value="1"/>
</dbReference>
<organism evidence="5 6">
    <name type="scientific">Naumovozyma dairenensis (strain ATCC 10597 / BCRC 20456 / CBS 421 / NBRC 0211 / NRRL Y-12639)</name>
    <name type="common">Saccharomyces dairenensis</name>
    <dbReference type="NCBI Taxonomy" id="1071378"/>
    <lineage>
        <taxon>Eukaryota</taxon>
        <taxon>Fungi</taxon>
        <taxon>Dikarya</taxon>
        <taxon>Ascomycota</taxon>
        <taxon>Saccharomycotina</taxon>
        <taxon>Saccharomycetes</taxon>
        <taxon>Saccharomycetales</taxon>
        <taxon>Saccharomycetaceae</taxon>
        <taxon>Naumovozyma</taxon>
    </lineage>
</organism>
<dbReference type="Gene3D" id="3.90.245.10">
    <property type="entry name" value="Ribonucleoside hydrolase-like"/>
    <property type="match status" value="1"/>
</dbReference>
<dbReference type="InterPro" id="IPR023186">
    <property type="entry name" value="IUNH"/>
</dbReference>
<dbReference type="PANTHER" id="PTHR12304">
    <property type="entry name" value="INOSINE-URIDINE PREFERRING NUCLEOSIDE HYDROLASE"/>
    <property type="match status" value="1"/>
</dbReference>
<dbReference type="KEGG" id="ndi:NDAI_0A04260"/>
<evidence type="ECO:0000313" key="5">
    <source>
        <dbReference type="EMBL" id="CCD22583.1"/>
    </source>
</evidence>
<dbReference type="Proteomes" id="UP000000689">
    <property type="component" value="Chromosome 1"/>
</dbReference>
<accession>G0W445</accession>
<protein>
    <recommendedName>
        <fullName evidence="4">Inosine/uridine-preferring nucleoside hydrolase domain-containing protein</fullName>
    </recommendedName>
</protein>
<comment type="similarity">
    <text evidence="1">Belongs to the IUNH family.</text>
</comment>
<dbReference type="GO" id="GO:0008477">
    <property type="term" value="F:purine nucleosidase activity"/>
    <property type="evidence" value="ECO:0007669"/>
    <property type="project" value="TreeGrafter"/>
</dbReference>
<reference evidence="5 6" key="1">
    <citation type="journal article" date="2011" name="Proc. Natl. Acad. Sci. U.S.A.">
        <title>Evolutionary erosion of yeast sex chromosomes by mating-type switching accidents.</title>
        <authorList>
            <person name="Gordon J.L."/>
            <person name="Armisen D."/>
            <person name="Proux-Wera E."/>
            <person name="Oheigeartaigh S.S."/>
            <person name="Byrne K.P."/>
            <person name="Wolfe K.H."/>
        </authorList>
    </citation>
    <scope>NUCLEOTIDE SEQUENCE [LARGE SCALE GENOMIC DNA]</scope>
    <source>
        <strain evidence="6">ATCC 10597 / BCRC 20456 / CBS 421 / NBRC 0211 / NRRL Y-12639</strain>
    </source>
</reference>
<dbReference type="InterPro" id="IPR036452">
    <property type="entry name" value="Ribo_hydro-like"/>
</dbReference>
<feature type="domain" description="Inosine/uridine-preferring nucleoside hydrolase" evidence="4">
    <location>
        <begin position="8"/>
        <end position="321"/>
    </location>
</feature>
<evidence type="ECO:0000256" key="2">
    <source>
        <dbReference type="ARBA" id="ARBA00022801"/>
    </source>
</evidence>
<dbReference type="PROSITE" id="PS01247">
    <property type="entry name" value="IUNH"/>
    <property type="match status" value="1"/>
</dbReference>
<dbReference type="GO" id="GO:0006218">
    <property type="term" value="P:uridine catabolic process"/>
    <property type="evidence" value="ECO:0007669"/>
    <property type="project" value="EnsemblFungi"/>
</dbReference>
<gene>
    <name evidence="5" type="primary">NDAI0A04260</name>
    <name evidence="5" type="ordered locus">NDAI_0A04260</name>
</gene>
<evidence type="ECO:0000313" key="6">
    <source>
        <dbReference type="Proteomes" id="UP000000689"/>
    </source>
</evidence>
<keyword evidence="3" id="KW-0326">Glycosidase</keyword>
<dbReference type="GO" id="GO:0006152">
    <property type="term" value="P:purine nucleoside catabolic process"/>
    <property type="evidence" value="ECO:0007669"/>
    <property type="project" value="TreeGrafter"/>
</dbReference>
<proteinExistence type="inferred from homology"/>
<dbReference type="EMBL" id="HE580267">
    <property type="protein sequence ID" value="CCD22583.1"/>
    <property type="molecule type" value="Genomic_DNA"/>
</dbReference>
<dbReference type="InterPro" id="IPR015910">
    <property type="entry name" value="I/U_nuclsd_hydro_CS"/>
</dbReference>
<dbReference type="SUPFAM" id="SSF53590">
    <property type="entry name" value="Nucleoside hydrolase"/>
    <property type="match status" value="1"/>
</dbReference>
<dbReference type="GO" id="GO:0045437">
    <property type="term" value="F:uridine nucleosidase activity"/>
    <property type="evidence" value="ECO:0007669"/>
    <property type="project" value="EnsemblFungi"/>
</dbReference>
<dbReference type="CDD" id="cd02651">
    <property type="entry name" value="nuc_hydro_IU_UC_XIUA"/>
    <property type="match status" value="1"/>
</dbReference>
<dbReference type="GO" id="GO:0008655">
    <property type="term" value="P:pyrimidine-containing compound salvage"/>
    <property type="evidence" value="ECO:0007669"/>
    <property type="project" value="EnsemblFungi"/>
</dbReference>